<organism evidence="3 4">
    <name type="scientific">Lentzea pudingi</name>
    <dbReference type="NCBI Taxonomy" id="1789439"/>
    <lineage>
        <taxon>Bacteria</taxon>
        <taxon>Bacillati</taxon>
        <taxon>Actinomycetota</taxon>
        <taxon>Actinomycetes</taxon>
        <taxon>Pseudonocardiales</taxon>
        <taxon>Pseudonocardiaceae</taxon>
        <taxon>Lentzea</taxon>
    </lineage>
</organism>
<sequence length="392" mass="43602">MTIAHELFAGGFWDNPYPAYAELREAAPVHRIDHAGTTVWLLSRYADVRAALADPRLSKDKRYTLPPEQRAEAPGPAVEMMVLMDPPDHTRLRRLVSRVFTTRRMEALRPRVEQLSRELVDALPATGRVDILHEYAFLLPVFVICELLGVPPEDRDDFAAWSGVVVDDSTPEASMEAMGKLYVYLSGLIETKRTQPDDALISALINDADDDKLSHTELVSMSVMLLIAGHETTVNLIGNGLLALLTHPEQLVSLRENPDRMPAAVEEFLRWDSPVHSLSTFYTTEDVEYSGVTIPGGSVVQVSLAAANRDPERFPDAEELRLDRTETGHLAFSHGLHYCLGAQLARVEGQEAIRTLITARPNMSLAVKPAELEYRRSRVVRGLKELPVLLGT</sequence>
<comment type="similarity">
    <text evidence="1 2">Belongs to the cytochrome P450 family.</text>
</comment>
<dbReference type="PANTHER" id="PTHR46696">
    <property type="entry name" value="P450, PUTATIVE (EUROFUNG)-RELATED"/>
    <property type="match status" value="1"/>
</dbReference>
<dbReference type="Gene3D" id="1.10.630.10">
    <property type="entry name" value="Cytochrome P450"/>
    <property type="match status" value="1"/>
</dbReference>
<dbReference type="Proteomes" id="UP000597656">
    <property type="component" value="Unassembled WGS sequence"/>
</dbReference>
<evidence type="ECO:0000313" key="3">
    <source>
        <dbReference type="EMBL" id="GGM94281.1"/>
    </source>
</evidence>
<dbReference type="CDD" id="cd11029">
    <property type="entry name" value="CYP107-like"/>
    <property type="match status" value="1"/>
</dbReference>
<dbReference type="RefSeq" id="WP_189155760.1">
    <property type="nucleotide sequence ID" value="NZ_BMNC01000004.1"/>
</dbReference>
<keyword evidence="2" id="KW-0349">Heme</keyword>
<keyword evidence="2" id="KW-0560">Oxidoreductase</keyword>
<dbReference type="EMBL" id="BMNC01000004">
    <property type="protein sequence ID" value="GGM94281.1"/>
    <property type="molecule type" value="Genomic_DNA"/>
</dbReference>
<dbReference type="InterPro" id="IPR017972">
    <property type="entry name" value="Cyt_P450_CS"/>
</dbReference>
<keyword evidence="2" id="KW-0408">Iron</keyword>
<dbReference type="PANTHER" id="PTHR46696:SF1">
    <property type="entry name" value="CYTOCHROME P450 YJIB-RELATED"/>
    <property type="match status" value="1"/>
</dbReference>
<name>A0ABQ2I021_9PSEU</name>
<dbReference type="InterPro" id="IPR002397">
    <property type="entry name" value="Cyt_P450_B"/>
</dbReference>
<keyword evidence="4" id="KW-1185">Reference proteome</keyword>
<evidence type="ECO:0000256" key="2">
    <source>
        <dbReference type="RuleBase" id="RU000461"/>
    </source>
</evidence>
<proteinExistence type="inferred from homology"/>
<dbReference type="PRINTS" id="PR00359">
    <property type="entry name" value="BP450"/>
</dbReference>
<protein>
    <submittedName>
        <fullName evidence="3">Cytochrome P450</fullName>
    </submittedName>
</protein>
<dbReference type="Pfam" id="PF00067">
    <property type="entry name" value="p450"/>
    <property type="match status" value="1"/>
</dbReference>
<dbReference type="InterPro" id="IPR036396">
    <property type="entry name" value="Cyt_P450_sf"/>
</dbReference>
<evidence type="ECO:0000313" key="4">
    <source>
        <dbReference type="Proteomes" id="UP000597656"/>
    </source>
</evidence>
<dbReference type="PROSITE" id="PS00086">
    <property type="entry name" value="CYTOCHROME_P450"/>
    <property type="match status" value="1"/>
</dbReference>
<keyword evidence="2" id="KW-0479">Metal-binding</keyword>
<comment type="caution">
    <text evidence="3">The sequence shown here is derived from an EMBL/GenBank/DDBJ whole genome shotgun (WGS) entry which is preliminary data.</text>
</comment>
<accession>A0ABQ2I021</accession>
<dbReference type="SUPFAM" id="SSF48264">
    <property type="entry name" value="Cytochrome P450"/>
    <property type="match status" value="1"/>
</dbReference>
<evidence type="ECO:0000256" key="1">
    <source>
        <dbReference type="ARBA" id="ARBA00010617"/>
    </source>
</evidence>
<reference evidence="4" key="1">
    <citation type="journal article" date="2019" name="Int. J. Syst. Evol. Microbiol.">
        <title>The Global Catalogue of Microorganisms (GCM) 10K type strain sequencing project: providing services to taxonomists for standard genome sequencing and annotation.</title>
        <authorList>
            <consortium name="The Broad Institute Genomics Platform"/>
            <consortium name="The Broad Institute Genome Sequencing Center for Infectious Disease"/>
            <person name="Wu L."/>
            <person name="Ma J."/>
        </authorList>
    </citation>
    <scope>NUCLEOTIDE SEQUENCE [LARGE SCALE GENOMIC DNA]</scope>
    <source>
        <strain evidence="4">CGMCC 4.7319</strain>
    </source>
</reference>
<gene>
    <name evidence="3" type="ORF">GCM10011609_34710</name>
</gene>
<keyword evidence="2" id="KW-0503">Monooxygenase</keyword>
<dbReference type="InterPro" id="IPR001128">
    <property type="entry name" value="Cyt_P450"/>
</dbReference>